<evidence type="ECO:0000259" key="7">
    <source>
        <dbReference type="PROSITE" id="PS50893"/>
    </source>
</evidence>
<dbReference type="PANTHER" id="PTHR43820">
    <property type="entry name" value="HIGH-AFFINITY BRANCHED-CHAIN AMINO ACID TRANSPORT ATP-BINDING PROTEIN LIVF"/>
    <property type="match status" value="1"/>
</dbReference>
<dbReference type="PROSITE" id="PS50893">
    <property type="entry name" value="ABC_TRANSPORTER_2"/>
    <property type="match status" value="1"/>
</dbReference>
<keyword evidence="3" id="KW-0547">Nucleotide-binding</keyword>
<evidence type="ECO:0000256" key="1">
    <source>
        <dbReference type="ARBA" id="ARBA00005417"/>
    </source>
</evidence>
<dbReference type="GO" id="GO:0005524">
    <property type="term" value="F:ATP binding"/>
    <property type="evidence" value="ECO:0007669"/>
    <property type="project" value="UniProtKB-KW"/>
</dbReference>
<dbReference type="Pfam" id="PF00005">
    <property type="entry name" value="ABC_tran"/>
    <property type="match status" value="1"/>
</dbReference>
<dbReference type="CDD" id="cd03224">
    <property type="entry name" value="ABC_TM1139_LivF_branched"/>
    <property type="match status" value="1"/>
</dbReference>
<protein>
    <submittedName>
        <fullName evidence="8">Branched-chain amino acid transport system ATP-binding protein</fullName>
    </submittedName>
</protein>
<keyword evidence="4 8" id="KW-0067">ATP-binding</keyword>
<dbReference type="EMBL" id="FZOR01000018">
    <property type="protein sequence ID" value="SNT19174.1"/>
    <property type="molecule type" value="Genomic_DNA"/>
</dbReference>
<dbReference type="SMART" id="SM00382">
    <property type="entry name" value="AAA"/>
    <property type="match status" value="1"/>
</dbReference>
<feature type="region of interest" description="Disordered" evidence="6">
    <location>
        <begin position="98"/>
        <end position="133"/>
    </location>
</feature>
<feature type="compositionally biased region" description="Basic and acidic residues" evidence="6">
    <location>
        <begin position="111"/>
        <end position="132"/>
    </location>
</feature>
<dbReference type="InterPro" id="IPR027417">
    <property type="entry name" value="P-loop_NTPase"/>
</dbReference>
<evidence type="ECO:0000256" key="5">
    <source>
        <dbReference type="ARBA" id="ARBA00022970"/>
    </source>
</evidence>
<keyword evidence="9" id="KW-1185">Reference proteome</keyword>
<dbReference type="InterPro" id="IPR003593">
    <property type="entry name" value="AAA+_ATPase"/>
</dbReference>
<reference evidence="8 9" key="1">
    <citation type="submission" date="2017-06" db="EMBL/GenBank/DDBJ databases">
        <authorList>
            <person name="Kim H.J."/>
            <person name="Triplett B.A."/>
        </authorList>
    </citation>
    <scope>NUCLEOTIDE SEQUENCE [LARGE SCALE GENOMIC DNA]</scope>
    <source>
        <strain evidence="8 9">DSM 44715</strain>
    </source>
</reference>
<dbReference type="InterPro" id="IPR003439">
    <property type="entry name" value="ABC_transporter-like_ATP-bd"/>
</dbReference>
<dbReference type="AlphaFoldDB" id="A0A239KPS6"/>
<dbReference type="RefSeq" id="WP_179271602.1">
    <property type="nucleotide sequence ID" value="NZ_FZOR01000018.1"/>
</dbReference>
<organism evidence="8 9">
    <name type="scientific">Actinomadura meyerae</name>
    <dbReference type="NCBI Taxonomy" id="240840"/>
    <lineage>
        <taxon>Bacteria</taxon>
        <taxon>Bacillati</taxon>
        <taxon>Actinomycetota</taxon>
        <taxon>Actinomycetes</taxon>
        <taxon>Streptosporangiales</taxon>
        <taxon>Thermomonosporaceae</taxon>
        <taxon>Actinomadura</taxon>
    </lineage>
</organism>
<evidence type="ECO:0000256" key="3">
    <source>
        <dbReference type="ARBA" id="ARBA00022741"/>
    </source>
</evidence>
<dbReference type="Proteomes" id="UP000198318">
    <property type="component" value="Unassembled WGS sequence"/>
</dbReference>
<name>A0A239KPS6_9ACTN</name>
<keyword evidence="2" id="KW-0813">Transport</keyword>
<feature type="domain" description="ABC transporter" evidence="7">
    <location>
        <begin position="2"/>
        <end position="258"/>
    </location>
</feature>
<gene>
    <name evidence="8" type="ORF">SAMN05443665_1018136</name>
</gene>
<accession>A0A239KPS6</accession>
<dbReference type="Gene3D" id="3.40.50.300">
    <property type="entry name" value="P-loop containing nucleotide triphosphate hydrolases"/>
    <property type="match status" value="1"/>
</dbReference>
<comment type="similarity">
    <text evidence="1">Belongs to the ABC transporter superfamily.</text>
</comment>
<evidence type="ECO:0000256" key="6">
    <source>
        <dbReference type="SAM" id="MobiDB-lite"/>
    </source>
</evidence>
<evidence type="ECO:0000256" key="4">
    <source>
        <dbReference type="ARBA" id="ARBA00022840"/>
    </source>
</evidence>
<dbReference type="InterPro" id="IPR052156">
    <property type="entry name" value="BCAA_Transport_ATP-bd_LivF"/>
</dbReference>
<dbReference type="InterPro" id="IPR017871">
    <property type="entry name" value="ABC_transporter-like_CS"/>
</dbReference>
<dbReference type="PROSITE" id="PS00211">
    <property type="entry name" value="ABC_TRANSPORTER_1"/>
    <property type="match status" value="1"/>
</dbReference>
<proteinExistence type="inferred from homology"/>
<evidence type="ECO:0000313" key="8">
    <source>
        <dbReference type="EMBL" id="SNT19174.1"/>
    </source>
</evidence>
<dbReference type="GO" id="GO:0015658">
    <property type="term" value="F:branched-chain amino acid transmembrane transporter activity"/>
    <property type="evidence" value="ECO:0007669"/>
    <property type="project" value="TreeGrafter"/>
</dbReference>
<evidence type="ECO:0000313" key="9">
    <source>
        <dbReference type="Proteomes" id="UP000198318"/>
    </source>
</evidence>
<keyword evidence="5" id="KW-0029">Amino-acid transport</keyword>
<dbReference type="PANTHER" id="PTHR43820:SF4">
    <property type="entry name" value="HIGH-AFFINITY BRANCHED-CHAIN AMINO ACID TRANSPORT ATP-BINDING PROTEIN LIVF"/>
    <property type="match status" value="1"/>
</dbReference>
<dbReference type="SUPFAM" id="SSF52540">
    <property type="entry name" value="P-loop containing nucleoside triphosphate hydrolases"/>
    <property type="match status" value="1"/>
</dbReference>
<dbReference type="GO" id="GO:0015807">
    <property type="term" value="P:L-amino acid transport"/>
    <property type="evidence" value="ECO:0007669"/>
    <property type="project" value="TreeGrafter"/>
</dbReference>
<dbReference type="GO" id="GO:0016887">
    <property type="term" value="F:ATP hydrolysis activity"/>
    <property type="evidence" value="ECO:0007669"/>
    <property type="project" value="InterPro"/>
</dbReference>
<evidence type="ECO:0000256" key="2">
    <source>
        <dbReference type="ARBA" id="ARBA00022448"/>
    </source>
</evidence>
<sequence>MLRVDGLSAWYGEAQALRDVSLHVDQGEIVTLVGRNGAGKTTLLRSLMGLHKGTSGTVQFLDEDISTLSPHKRARRGLGYVPDDRGIFATLSVEENLTLPPVGGRPSKAGPSKDKTSKDKTSKGKLAEEKQGPEPWSLERVYETFPRLKERRRFPGTKLSGGEQQMLALARVLRTGARLLLCDEPTEGLSPLIVQQIGAILREVKAAGVTVLLIEQNVHFAATVADRHHLLAEGRIVESMDNDEVLAREDELLQYLGI</sequence>